<proteinExistence type="predicted"/>
<keyword evidence="2" id="KW-1185">Reference proteome</keyword>
<name>A0ACB9Q3J1_BAUVA</name>
<evidence type="ECO:0000313" key="1">
    <source>
        <dbReference type="EMBL" id="KAI4355376.1"/>
    </source>
</evidence>
<dbReference type="EMBL" id="CM039427">
    <property type="protein sequence ID" value="KAI4355376.1"/>
    <property type="molecule type" value="Genomic_DNA"/>
</dbReference>
<accession>A0ACB9Q3J1</accession>
<sequence>MKDMNTAIACFRLGNAHVISVSSPILAREFFKKQDATFASRPLTECTDHISYGYASTVEVPFREQWKKMRKIVTNDLFSPFKHKWLQNKRAEEAKNLVRYIYNQCVNKDKGGLVDVRLASQHYCGNTIRKLVFGRRFFVEGRKDCGPGPEEEEYITTVFDALNFRYCFSISDYLPFLGALDLDGHKRMEKAINIIKKFHDPITEERIREWKDGKRIEAEDLLDILITQKDDKGIEFSNGR</sequence>
<organism evidence="1 2">
    <name type="scientific">Bauhinia variegata</name>
    <name type="common">Purple orchid tree</name>
    <name type="synonym">Phanera variegata</name>
    <dbReference type="NCBI Taxonomy" id="167791"/>
    <lineage>
        <taxon>Eukaryota</taxon>
        <taxon>Viridiplantae</taxon>
        <taxon>Streptophyta</taxon>
        <taxon>Embryophyta</taxon>
        <taxon>Tracheophyta</taxon>
        <taxon>Spermatophyta</taxon>
        <taxon>Magnoliopsida</taxon>
        <taxon>eudicotyledons</taxon>
        <taxon>Gunneridae</taxon>
        <taxon>Pentapetalae</taxon>
        <taxon>rosids</taxon>
        <taxon>fabids</taxon>
        <taxon>Fabales</taxon>
        <taxon>Fabaceae</taxon>
        <taxon>Cercidoideae</taxon>
        <taxon>Cercideae</taxon>
        <taxon>Bauhiniinae</taxon>
        <taxon>Bauhinia</taxon>
    </lineage>
</organism>
<gene>
    <name evidence="1" type="ORF">L6164_004157</name>
</gene>
<evidence type="ECO:0000313" key="2">
    <source>
        <dbReference type="Proteomes" id="UP000828941"/>
    </source>
</evidence>
<protein>
    <submittedName>
        <fullName evidence="1">Uncharacterized protein</fullName>
    </submittedName>
</protein>
<dbReference type="Proteomes" id="UP000828941">
    <property type="component" value="Chromosome 2"/>
</dbReference>
<reference evidence="1 2" key="1">
    <citation type="journal article" date="2022" name="DNA Res.">
        <title>Chromosomal-level genome assembly of the orchid tree Bauhinia variegata (Leguminosae; Cercidoideae) supports the allotetraploid origin hypothesis of Bauhinia.</title>
        <authorList>
            <person name="Zhong Y."/>
            <person name="Chen Y."/>
            <person name="Zheng D."/>
            <person name="Pang J."/>
            <person name="Liu Y."/>
            <person name="Luo S."/>
            <person name="Meng S."/>
            <person name="Qian L."/>
            <person name="Wei D."/>
            <person name="Dai S."/>
            <person name="Zhou R."/>
        </authorList>
    </citation>
    <scope>NUCLEOTIDE SEQUENCE [LARGE SCALE GENOMIC DNA]</scope>
    <source>
        <strain evidence="1">BV-YZ2020</strain>
    </source>
</reference>
<comment type="caution">
    <text evidence="1">The sequence shown here is derived from an EMBL/GenBank/DDBJ whole genome shotgun (WGS) entry which is preliminary data.</text>
</comment>